<organism evidence="1 2">
    <name type="scientific">Auriscalpium vulgare</name>
    <dbReference type="NCBI Taxonomy" id="40419"/>
    <lineage>
        <taxon>Eukaryota</taxon>
        <taxon>Fungi</taxon>
        <taxon>Dikarya</taxon>
        <taxon>Basidiomycota</taxon>
        <taxon>Agaricomycotina</taxon>
        <taxon>Agaricomycetes</taxon>
        <taxon>Russulales</taxon>
        <taxon>Auriscalpiaceae</taxon>
        <taxon>Auriscalpium</taxon>
    </lineage>
</organism>
<evidence type="ECO:0000313" key="1">
    <source>
        <dbReference type="EMBL" id="KAI0038675.1"/>
    </source>
</evidence>
<evidence type="ECO:0000313" key="2">
    <source>
        <dbReference type="Proteomes" id="UP000814033"/>
    </source>
</evidence>
<reference evidence="1" key="1">
    <citation type="submission" date="2021-02" db="EMBL/GenBank/DDBJ databases">
        <authorList>
            <consortium name="DOE Joint Genome Institute"/>
            <person name="Ahrendt S."/>
            <person name="Looney B.P."/>
            <person name="Miyauchi S."/>
            <person name="Morin E."/>
            <person name="Drula E."/>
            <person name="Courty P.E."/>
            <person name="Chicoki N."/>
            <person name="Fauchery L."/>
            <person name="Kohler A."/>
            <person name="Kuo A."/>
            <person name="Labutti K."/>
            <person name="Pangilinan J."/>
            <person name="Lipzen A."/>
            <person name="Riley R."/>
            <person name="Andreopoulos W."/>
            <person name="He G."/>
            <person name="Johnson J."/>
            <person name="Barry K.W."/>
            <person name="Grigoriev I.V."/>
            <person name="Nagy L."/>
            <person name="Hibbett D."/>
            <person name="Henrissat B."/>
            <person name="Matheny P.B."/>
            <person name="Labbe J."/>
            <person name="Martin F."/>
        </authorList>
    </citation>
    <scope>NUCLEOTIDE SEQUENCE</scope>
    <source>
        <strain evidence="1">FP105234-sp</strain>
    </source>
</reference>
<sequence length="752" mass="82285">MDDVGYAPSSSSSEDVFSEKGSTHYSSSRRVLAHVLARKERDAKQMTQLLRMSFDKLDQESERANDAERRAAECLVRARTAIDARVIAEAEAARYREELGLYKVQLDQAQREIFRAQEVVDGLEARRRDAEEEAVRSRTVARKLQEQRAVDLAREDGRKEGWRDGVRRGWRMGWEEAQGERRARDDRARARPRRGLEDALFSEVGEEPAGARSSSSASESSSLVNVPSRGIPEMDNGGLPYPDIAPMAPAPSVPTLTTPFRSPSPDPQPPSPDRRHTRVSSRSRHRTPEPLQQRPPSQPRHATPGPRFSHAPLDQDPVVSRPYTPGTSHSRSRSRAYTPHESEASIIRPIGVRNTSPSLQHRPISVPPDNWIPTAQDTLGDGRLSIYLPPPHEMVEPPRGPTEPIIVVATPQGSPSVLAQSMPPPGEIQRRDYAYNNPRSAPTLSTSAIPQHIAKAASQNSRGSTHLSEYELLAPVDGQPAPGPSGFRPPEDDELEYIDPPQPVPGPSSSSGPSHSLHRRQNYESGRRKGPPRPREIVFPAPLGPAVEQLAPQPSTSYAHQHAARQDNESPEYRNFDIGRNRPQRSRTQSSGVIGITVEPPSPGNSTPSPDDNGTVISQRDLLSPDHAHRPLTASDHIIGAAGQPPRTLTPLPEFSNLPPMFVPSGSSSSTNVSAPPPPPHHRKRSRTPTYEAAPVPTGVQYPSSPLTHGARPAKRVAAAGDVGPLSPLSNSSGFLGLLPSRLPWRRNTTKE</sequence>
<dbReference type="Proteomes" id="UP000814033">
    <property type="component" value="Unassembled WGS sequence"/>
</dbReference>
<reference evidence="1" key="2">
    <citation type="journal article" date="2022" name="New Phytol.">
        <title>Evolutionary transition to the ectomycorrhizal habit in the genomes of a hyperdiverse lineage of mushroom-forming fungi.</title>
        <authorList>
            <person name="Looney B."/>
            <person name="Miyauchi S."/>
            <person name="Morin E."/>
            <person name="Drula E."/>
            <person name="Courty P.E."/>
            <person name="Kohler A."/>
            <person name="Kuo A."/>
            <person name="LaButti K."/>
            <person name="Pangilinan J."/>
            <person name="Lipzen A."/>
            <person name="Riley R."/>
            <person name="Andreopoulos W."/>
            <person name="He G."/>
            <person name="Johnson J."/>
            <person name="Nolan M."/>
            <person name="Tritt A."/>
            <person name="Barry K.W."/>
            <person name="Grigoriev I.V."/>
            <person name="Nagy L.G."/>
            <person name="Hibbett D."/>
            <person name="Henrissat B."/>
            <person name="Matheny P.B."/>
            <person name="Labbe J."/>
            <person name="Martin F.M."/>
        </authorList>
    </citation>
    <scope>NUCLEOTIDE SEQUENCE</scope>
    <source>
        <strain evidence="1">FP105234-sp</strain>
    </source>
</reference>
<comment type="caution">
    <text evidence="1">The sequence shown here is derived from an EMBL/GenBank/DDBJ whole genome shotgun (WGS) entry which is preliminary data.</text>
</comment>
<gene>
    <name evidence="1" type="ORF">FA95DRAFT_1187647</name>
</gene>
<proteinExistence type="predicted"/>
<accession>A0ACB8R429</accession>
<name>A0ACB8R429_9AGAM</name>
<dbReference type="EMBL" id="MU276439">
    <property type="protein sequence ID" value="KAI0038675.1"/>
    <property type="molecule type" value="Genomic_DNA"/>
</dbReference>
<protein>
    <submittedName>
        <fullName evidence="1">Uncharacterized protein</fullName>
    </submittedName>
</protein>
<keyword evidence="2" id="KW-1185">Reference proteome</keyword>